<reference evidence="1" key="1">
    <citation type="journal article" date="2013" name="Environ. Microbiol.">
        <title>Seasonally variable intestinal metagenomes of the red palm weevil (Rhynchophorus ferrugineus).</title>
        <authorList>
            <person name="Jia S."/>
            <person name="Zhang X."/>
            <person name="Zhang G."/>
            <person name="Yin A."/>
            <person name="Zhang S."/>
            <person name="Li F."/>
            <person name="Wang L."/>
            <person name="Zhao D."/>
            <person name="Yun Q."/>
            <person name="Tala"/>
            <person name="Wang J."/>
            <person name="Sun G."/>
            <person name="Baabdullah M."/>
            <person name="Yu X."/>
            <person name="Hu S."/>
            <person name="Al-Mssallem I.S."/>
            <person name="Yu J."/>
        </authorList>
    </citation>
    <scope>NUCLEOTIDE SEQUENCE</scope>
</reference>
<dbReference type="EMBL" id="KF117594">
    <property type="protein sequence ID" value="AIA84851.1"/>
    <property type="molecule type" value="Genomic_DNA"/>
</dbReference>
<protein>
    <submittedName>
        <fullName evidence="1">CAZy families GT9 protein</fullName>
    </submittedName>
</protein>
<dbReference type="AlphaFoldDB" id="A0A060BWJ5"/>
<evidence type="ECO:0000313" key="1">
    <source>
        <dbReference type="EMBL" id="AIA84851.1"/>
    </source>
</evidence>
<accession>A0A060BWJ5</accession>
<organism evidence="1">
    <name type="scientific">uncultured Flavobacterium sp</name>
    <dbReference type="NCBI Taxonomy" id="165435"/>
    <lineage>
        <taxon>Bacteria</taxon>
        <taxon>Pseudomonadati</taxon>
        <taxon>Bacteroidota</taxon>
        <taxon>Flavobacteriia</taxon>
        <taxon>Flavobacteriales</taxon>
        <taxon>Flavobacteriaceae</taxon>
        <taxon>Flavobacterium</taxon>
        <taxon>environmental samples</taxon>
    </lineage>
</organism>
<name>A0A060BWJ5_9FLAO</name>
<sequence>MEVHDVDHMAKNPVYNIVWLLTQIGIIVSEYLPDTLNLRLTAEELAVGSRKLRDIVQNDKPTIMFYTYATGNKCMIKQWWMEMYDQLERSYGMSYNLLEILT</sequence>
<proteinExistence type="predicted"/>